<accession>A0A0G4ID14</accession>
<dbReference type="VEuPathDB" id="CryptoDB:Cvel_13267"/>
<protein>
    <submittedName>
        <fullName evidence="1">Uncharacterized protein</fullName>
    </submittedName>
</protein>
<dbReference type="EMBL" id="CDMZ01005844">
    <property type="protein sequence ID" value="CEM55112.1"/>
    <property type="molecule type" value="Genomic_DNA"/>
</dbReference>
<gene>
    <name evidence="1" type="ORF">Cvel_13267</name>
</gene>
<feature type="non-terminal residue" evidence="1">
    <location>
        <position position="1"/>
    </location>
</feature>
<proteinExistence type="predicted"/>
<sequence>SNLSCLVGVLPRVGAVGEEWGVGERNGYAESEERRADTHGVEEQEELGRIEMERNESEITCLPPPPADMGIPGGEVGGVGVLGRDRLSACRLVKVTQALNFPMVEEARVKDWIPDIAPVYRLVGRHVRPSAFVWRQIPGREQQVRELLCWGSQTFGKRSQKANVHGVQTQSFAPWRPLWPCVSPKKTSECPTARGEAGVEGNDIACVGLYLSVLFA</sequence>
<evidence type="ECO:0000313" key="1">
    <source>
        <dbReference type="EMBL" id="CEM55112.1"/>
    </source>
</evidence>
<reference evidence="1" key="1">
    <citation type="submission" date="2014-11" db="EMBL/GenBank/DDBJ databases">
        <authorList>
            <person name="Otto D Thomas"/>
            <person name="Naeem Raeece"/>
        </authorList>
    </citation>
    <scope>NUCLEOTIDE SEQUENCE</scope>
</reference>
<dbReference type="AlphaFoldDB" id="A0A0G4ID14"/>
<name>A0A0G4ID14_9ALVE</name>
<organism evidence="1">
    <name type="scientific">Chromera velia CCMP2878</name>
    <dbReference type="NCBI Taxonomy" id="1169474"/>
    <lineage>
        <taxon>Eukaryota</taxon>
        <taxon>Sar</taxon>
        <taxon>Alveolata</taxon>
        <taxon>Colpodellida</taxon>
        <taxon>Chromeraceae</taxon>
        <taxon>Chromera</taxon>
    </lineage>
</organism>